<dbReference type="Gene3D" id="1.20.1640.10">
    <property type="entry name" value="Multidrug efflux transporter AcrB transmembrane domain"/>
    <property type="match status" value="1"/>
</dbReference>
<feature type="transmembrane region" description="Helical" evidence="9">
    <location>
        <begin position="277"/>
        <end position="295"/>
    </location>
</feature>
<feature type="transmembrane region" description="Helical" evidence="9">
    <location>
        <begin position="421"/>
        <end position="438"/>
    </location>
</feature>
<sequence>MRKNLRLYVTFVFILLIAAAAVYIDHPKGSKIDLKKLKIGFTREFKPHLGLDLQGGSHLEYQGDLKEVGPDKRAEAMESLRSAIERRVFYFGVQEPLVESAGSDRIIVELPGITDINEAIKVIGQTPFLEFREVNDQPATATVVNGVATVDPLSQWKATGLTGKDLDTATVDFNSQTGKPQIVLQFNSNGAKLFSEITSRNISKPVAIFLDGLPLSTPTVQNAITDGKAIITGQFTVKEAKELVSRLNSGALPVPIHLISQQNVGASLGKDSIQKSVVAGLIGLLMIALFMIVYYRLPGLLAVFALAIYALLTFAIFKIGISVTAVLLVGVFLMLALTTNWVFGIVGGAIYLILMFLGGLHPVTLTLAGIAGFILSIGMAVDANILIFERTKEELRLGKDVNKALEDGFNRAWLSIRDSNASSLITTLILYIFGTPAIKSFAETLAIGIIISLFTAITVTKTFLRMFIGHNILSHPWLFGVSRPKKELTAEGK</sequence>
<comment type="subunit">
    <text evidence="9">Forms a complex with SecF. Part of the essential Sec protein translocation apparatus which comprises SecA, SecYEG and auxiliary proteins SecDF. Other proteins may also be involved.</text>
</comment>
<feature type="domain" description="SecDF P1 head subdomain" evidence="12">
    <location>
        <begin position="158"/>
        <end position="254"/>
    </location>
</feature>
<comment type="caution">
    <text evidence="13">The sequence shown here is derived from an EMBL/GenBank/DDBJ whole genome shotgun (WGS) entry which is preliminary data.</text>
</comment>
<dbReference type="GO" id="GO:0006605">
    <property type="term" value="P:protein targeting"/>
    <property type="evidence" value="ECO:0007669"/>
    <property type="project" value="UniProtKB-UniRule"/>
</dbReference>
<dbReference type="SUPFAM" id="SSF82866">
    <property type="entry name" value="Multidrug efflux transporter AcrB transmembrane domain"/>
    <property type="match status" value="2"/>
</dbReference>
<keyword evidence="2 9" id="KW-0813">Transport</keyword>
<dbReference type="InterPro" id="IPR022813">
    <property type="entry name" value="SecD/SecF_arch_bac"/>
</dbReference>
<evidence type="ECO:0000256" key="1">
    <source>
        <dbReference type="ARBA" id="ARBA00004651"/>
    </source>
</evidence>
<feature type="transmembrane region" description="Helical" evidence="9">
    <location>
        <begin position="301"/>
        <end position="334"/>
    </location>
</feature>
<dbReference type="InterPro" id="IPR054384">
    <property type="entry name" value="SecDF_P1_head"/>
</dbReference>
<evidence type="ECO:0000256" key="3">
    <source>
        <dbReference type="ARBA" id="ARBA00022475"/>
    </source>
</evidence>
<evidence type="ECO:0000256" key="6">
    <source>
        <dbReference type="ARBA" id="ARBA00022989"/>
    </source>
</evidence>
<feature type="transmembrane region" description="Helical" evidence="9">
    <location>
        <begin position="6"/>
        <end position="24"/>
    </location>
</feature>
<keyword evidence="3 9" id="KW-1003">Cell membrane</keyword>
<dbReference type="Pfam" id="PF02355">
    <property type="entry name" value="SecD_SecF_C"/>
    <property type="match status" value="1"/>
</dbReference>
<evidence type="ECO:0000256" key="4">
    <source>
        <dbReference type="ARBA" id="ARBA00022692"/>
    </source>
</evidence>
<evidence type="ECO:0000256" key="5">
    <source>
        <dbReference type="ARBA" id="ARBA00022927"/>
    </source>
</evidence>
<keyword evidence="6 9" id="KW-1133">Transmembrane helix</keyword>
<dbReference type="GO" id="GO:0015450">
    <property type="term" value="F:protein-transporting ATPase activity"/>
    <property type="evidence" value="ECO:0007669"/>
    <property type="project" value="InterPro"/>
</dbReference>
<reference evidence="13 14" key="1">
    <citation type="submission" date="2017-07" db="EMBL/GenBank/DDBJ databases">
        <title>Mechanisms for carbon and nitrogen cycling indicate functional differentiation within the Candidate Phyla Radiation.</title>
        <authorList>
            <person name="Danczak R.E."/>
            <person name="Johnston M.D."/>
            <person name="Kenah C."/>
            <person name="Slattery M."/>
            <person name="Wrighton K.C."/>
            <person name="Wilkins M.J."/>
        </authorList>
    </citation>
    <scope>NUCLEOTIDE SEQUENCE [LARGE SCALE GENOMIC DNA]</scope>
    <source>
        <strain evidence="13">Gr01-1014_77</strain>
    </source>
</reference>
<comment type="similarity">
    <text evidence="9">Belongs to the SecD/SecF family. SecD subfamily.</text>
</comment>
<dbReference type="PANTHER" id="PTHR30081">
    <property type="entry name" value="PROTEIN-EXPORT MEMBRANE PROTEIN SEC"/>
    <property type="match status" value="1"/>
</dbReference>
<accession>A0A554JAK8</accession>
<dbReference type="HAMAP" id="MF_01463_B">
    <property type="entry name" value="SecD_B"/>
    <property type="match status" value="1"/>
</dbReference>
<organism evidence="13 14">
    <name type="scientific">Candidatus Doudnabacteria bacterium Gr01-1014_77</name>
    <dbReference type="NCBI Taxonomy" id="2017133"/>
    <lineage>
        <taxon>Bacteria</taxon>
        <taxon>Candidatus Doudnaibacteriota</taxon>
    </lineage>
</organism>
<dbReference type="Pfam" id="PF21760">
    <property type="entry name" value="SecD_1st"/>
    <property type="match status" value="1"/>
</dbReference>
<evidence type="ECO:0000259" key="10">
    <source>
        <dbReference type="Pfam" id="PF02355"/>
    </source>
</evidence>
<dbReference type="GO" id="GO:0043952">
    <property type="term" value="P:protein transport by the Sec complex"/>
    <property type="evidence" value="ECO:0007669"/>
    <property type="project" value="UniProtKB-UniRule"/>
</dbReference>
<dbReference type="Gene3D" id="3.30.1360.200">
    <property type="match status" value="1"/>
</dbReference>
<evidence type="ECO:0000313" key="14">
    <source>
        <dbReference type="Proteomes" id="UP000319613"/>
    </source>
</evidence>
<keyword evidence="7 9" id="KW-0811">Translocation</keyword>
<dbReference type="AlphaFoldDB" id="A0A554JAK8"/>
<protein>
    <recommendedName>
        <fullName evidence="9">Protein translocase subunit SecD</fullName>
    </recommendedName>
</protein>
<feature type="domain" description="Protein export membrane protein SecD/SecF C-terminal" evidence="10">
    <location>
        <begin position="323"/>
        <end position="466"/>
    </location>
</feature>
<feature type="domain" description="Protein translocase subunit SecDF P1" evidence="11">
    <location>
        <begin position="77"/>
        <end position="136"/>
    </location>
</feature>
<keyword evidence="8 9" id="KW-0472">Membrane</keyword>
<evidence type="ECO:0000259" key="12">
    <source>
        <dbReference type="Pfam" id="PF22599"/>
    </source>
</evidence>
<dbReference type="GO" id="GO:0065002">
    <property type="term" value="P:intracellular protein transmembrane transport"/>
    <property type="evidence" value="ECO:0007669"/>
    <property type="project" value="UniProtKB-UniRule"/>
</dbReference>
<evidence type="ECO:0000256" key="9">
    <source>
        <dbReference type="HAMAP-Rule" id="MF_01463"/>
    </source>
</evidence>
<dbReference type="PANTHER" id="PTHR30081:SF1">
    <property type="entry name" value="PROTEIN TRANSLOCASE SUBUNIT SECD"/>
    <property type="match status" value="1"/>
</dbReference>
<comment type="function">
    <text evidence="9">Part of the Sec protein translocase complex. Interacts with the SecYEG preprotein conducting channel. SecDF uses the proton motive force (PMF) to complete protein translocation after the ATP-dependent function of SecA.</text>
</comment>
<name>A0A554JAK8_9BACT</name>
<dbReference type="Pfam" id="PF22599">
    <property type="entry name" value="SecDF_P1_head"/>
    <property type="match status" value="1"/>
</dbReference>
<dbReference type="EMBL" id="VMFF01000048">
    <property type="protein sequence ID" value="TSC65381.1"/>
    <property type="molecule type" value="Genomic_DNA"/>
</dbReference>
<gene>
    <name evidence="9" type="primary">secD</name>
    <name evidence="13" type="ORF">G01um101477_497</name>
</gene>
<keyword evidence="4 9" id="KW-0812">Transmembrane</keyword>
<proteinExistence type="inferred from homology"/>
<dbReference type="Proteomes" id="UP000319613">
    <property type="component" value="Unassembled WGS sequence"/>
</dbReference>
<dbReference type="InterPro" id="IPR048631">
    <property type="entry name" value="SecD_1st"/>
</dbReference>
<feature type="transmembrane region" description="Helical" evidence="9">
    <location>
        <begin position="367"/>
        <end position="388"/>
    </location>
</feature>
<evidence type="ECO:0000259" key="11">
    <source>
        <dbReference type="Pfam" id="PF21760"/>
    </source>
</evidence>
<feature type="transmembrane region" description="Helical" evidence="9">
    <location>
        <begin position="444"/>
        <end position="464"/>
    </location>
</feature>
<dbReference type="GO" id="GO:0005886">
    <property type="term" value="C:plasma membrane"/>
    <property type="evidence" value="ECO:0007669"/>
    <property type="project" value="UniProtKB-SubCell"/>
</dbReference>
<comment type="subcellular location">
    <subcellularLocation>
        <location evidence="1 9">Cell membrane</location>
        <topology evidence="1 9">Multi-pass membrane protein</topology>
    </subcellularLocation>
</comment>
<dbReference type="InterPro" id="IPR005791">
    <property type="entry name" value="SecD"/>
</dbReference>
<evidence type="ECO:0000256" key="8">
    <source>
        <dbReference type="ARBA" id="ARBA00023136"/>
    </source>
</evidence>
<keyword evidence="5 9" id="KW-0653">Protein transport</keyword>
<dbReference type="InterPro" id="IPR048634">
    <property type="entry name" value="SecD_SecF_C"/>
</dbReference>
<evidence type="ECO:0000256" key="2">
    <source>
        <dbReference type="ARBA" id="ARBA00022448"/>
    </source>
</evidence>
<dbReference type="Gene3D" id="3.30.70.3400">
    <property type="match status" value="1"/>
</dbReference>
<evidence type="ECO:0000313" key="13">
    <source>
        <dbReference type="EMBL" id="TSC65381.1"/>
    </source>
</evidence>
<evidence type="ECO:0000256" key="7">
    <source>
        <dbReference type="ARBA" id="ARBA00023010"/>
    </source>
</evidence>